<dbReference type="AlphaFoldDB" id="A0A482WLW3"/>
<feature type="chain" id="PRO_5019782075" description="UDP-glycosyltransferase" evidence="1">
    <location>
        <begin position="23"/>
        <end position="165"/>
    </location>
</feature>
<gene>
    <name evidence="2" type="ORF">LSTR_LSTR011761</name>
</gene>
<dbReference type="SUPFAM" id="SSF53756">
    <property type="entry name" value="UDP-Glycosyltransferase/glycogen phosphorylase"/>
    <property type="match status" value="1"/>
</dbReference>
<keyword evidence="3" id="KW-1185">Reference proteome</keyword>
<evidence type="ECO:0008006" key="4">
    <source>
        <dbReference type="Google" id="ProtNLM"/>
    </source>
</evidence>
<sequence length="165" mass="18749">MVSLSGALLLTTTVVTLNLCDAANILCIFPTASFSHQQPLLAVSRALAARGHNMTVINTNPNKTPLKNYRDIDIGFMYKEWDELKKQHGVSLQERISPFQLVSTFKHFVHFFCQKINLTSHNNKSPRGEAAITSKKRYLIESKTEMETVEVSEVDSKVDRSRWHE</sequence>
<proteinExistence type="predicted"/>
<dbReference type="Proteomes" id="UP000291343">
    <property type="component" value="Unassembled WGS sequence"/>
</dbReference>
<dbReference type="Gene3D" id="3.40.50.2000">
    <property type="entry name" value="Glycogen Phosphorylase B"/>
    <property type="match status" value="1"/>
</dbReference>
<dbReference type="EMBL" id="QKKF02031305">
    <property type="protein sequence ID" value="RZF34519.1"/>
    <property type="molecule type" value="Genomic_DNA"/>
</dbReference>
<keyword evidence="1" id="KW-0732">Signal</keyword>
<dbReference type="OrthoDB" id="5835829at2759"/>
<organism evidence="2 3">
    <name type="scientific">Laodelphax striatellus</name>
    <name type="common">Small brown planthopper</name>
    <name type="synonym">Delphax striatella</name>
    <dbReference type="NCBI Taxonomy" id="195883"/>
    <lineage>
        <taxon>Eukaryota</taxon>
        <taxon>Metazoa</taxon>
        <taxon>Ecdysozoa</taxon>
        <taxon>Arthropoda</taxon>
        <taxon>Hexapoda</taxon>
        <taxon>Insecta</taxon>
        <taxon>Pterygota</taxon>
        <taxon>Neoptera</taxon>
        <taxon>Paraneoptera</taxon>
        <taxon>Hemiptera</taxon>
        <taxon>Auchenorrhyncha</taxon>
        <taxon>Fulgoroidea</taxon>
        <taxon>Delphacidae</taxon>
        <taxon>Criomorphinae</taxon>
        <taxon>Laodelphax</taxon>
    </lineage>
</organism>
<name>A0A482WLW3_LAOST</name>
<comment type="caution">
    <text evidence="2">The sequence shown here is derived from an EMBL/GenBank/DDBJ whole genome shotgun (WGS) entry which is preliminary data.</text>
</comment>
<dbReference type="InParanoid" id="A0A482WLW3"/>
<evidence type="ECO:0000256" key="1">
    <source>
        <dbReference type="SAM" id="SignalP"/>
    </source>
</evidence>
<evidence type="ECO:0000313" key="3">
    <source>
        <dbReference type="Proteomes" id="UP000291343"/>
    </source>
</evidence>
<evidence type="ECO:0000313" key="2">
    <source>
        <dbReference type="EMBL" id="RZF34519.1"/>
    </source>
</evidence>
<protein>
    <recommendedName>
        <fullName evidence="4">UDP-glycosyltransferase</fullName>
    </recommendedName>
</protein>
<feature type="signal peptide" evidence="1">
    <location>
        <begin position="1"/>
        <end position="22"/>
    </location>
</feature>
<accession>A0A482WLW3</accession>
<reference evidence="2 3" key="1">
    <citation type="journal article" date="2017" name="Gigascience">
        <title>Genome sequence of the small brown planthopper, Laodelphax striatellus.</title>
        <authorList>
            <person name="Zhu J."/>
            <person name="Jiang F."/>
            <person name="Wang X."/>
            <person name="Yang P."/>
            <person name="Bao Y."/>
            <person name="Zhao W."/>
            <person name="Wang W."/>
            <person name="Lu H."/>
            <person name="Wang Q."/>
            <person name="Cui N."/>
            <person name="Li J."/>
            <person name="Chen X."/>
            <person name="Luo L."/>
            <person name="Yu J."/>
            <person name="Kang L."/>
            <person name="Cui F."/>
        </authorList>
    </citation>
    <scope>NUCLEOTIDE SEQUENCE [LARGE SCALE GENOMIC DNA]</scope>
    <source>
        <strain evidence="2">Lst14</strain>
    </source>
</reference>